<name>K6VT58_9ACTN</name>
<evidence type="ECO:0000313" key="2">
    <source>
        <dbReference type="Proteomes" id="UP000035058"/>
    </source>
</evidence>
<proteinExistence type="predicted"/>
<evidence type="ECO:0000313" key="1">
    <source>
        <dbReference type="EMBL" id="GAB99413.1"/>
    </source>
</evidence>
<sequence>MNRKTKGAIAVGAGAILLLGGMGSYALWSDAEDVAGADITAGAFGLACPNGAWTDVSGDVPVTAVTPGTTLMVPGDIWEYNVTCTVTATGKNMRAQLSVTDLGTDSTLPPTSRVDIETEVDNAAYTNAPIVVSGGQVLPVKVTVAFDPATTGTDFTNGQINVSGMQIMLNQVRPS</sequence>
<dbReference type="NCBIfam" id="TIGR04089">
    <property type="entry name" value="exp_by_SipW_III"/>
    <property type="match status" value="1"/>
</dbReference>
<dbReference type="AlphaFoldDB" id="K6VT58"/>
<dbReference type="InterPro" id="IPR024006">
    <property type="entry name" value="Alt_signal_exp_actinobact"/>
</dbReference>
<dbReference type="InterPro" id="IPR023833">
    <property type="entry name" value="Signal_pept_SipW-depend-type"/>
</dbReference>
<evidence type="ECO:0008006" key="3">
    <source>
        <dbReference type="Google" id="ProtNLM"/>
    </source>
</evidence>
<dbReference type="NCBIfam" id="TIGR04088">
    <property type="entry name" value="cognate_SipW"/>
    <property type="match status" value="1"/>
</dbReference>
<reference evidence="1 2" key="1">
    <citation type="submission" date="2012-08" db="EMBL/GenBank/DDBJ databases">
        <title>Whole genome shotgun sequence of Gordonia namibiensis NBRC 108229.</title>
        <authorList>
            <person name="Isaki-Nakamura S."/>
            <person name="Hosoyama A."/>
            <person name="Tsuchikane K."/>
            <person name="Katsumata H."/>
            <person name="Baba S."/>
            <person name="Yamazaki S."/>
            <person name="Fujita N."/>
        </authorList>
    </citation>
    <scope>NUCLEOTIDE SEQUENCE [LARGE SCALE GENOMIC DNA]</scope>
    <source>
        <strain evidence="1 2">NBRC 108229</strain>
    </source>
</reference>
<dbReference type="EMBL" id="BAHE01000009">
    <property type="protein sequence ID" value="GAB99413.1"/>
    <property type="molecule type" value="Genomic_DNA"/>
</dbReference>
<dbReference type="Proteomes" id="UP000035058">
    <property type="component" value="Unassembled WGS sequence"/>
</dbReference>
<keyword evidence="2" id="KW-1185">Reference proteome</keyword>
<protein>
    <recommendedName>
        <fullName evidence="3">Alternate-type signal peptide domain-containing protein</fullName>
    </recommendedName>
</protein>
<organism evidence="1 2">
    <name type="scientific">Gordonia namibiensis NBRC 108229</name>
    <dbReference type="NCBI Taxonomy" id="1208314"/>
    <lineage>
        <taxon>Bacteria</taxon>
        <taxon>Bacillati</taxon>
        <taxon>Actinomycetota</taxon>
        <taxon>Actinomycetes</taxon>
        <taxon>Mycobacteriales</taxon>
        <taxon>Gordoniaceae</taxon>
        <taxon>Gordonia</taxon>
    </lineage>
</organism>
<accession>K6VT58</accession>
<gene>
    <name evidence="1" type="ORF">GONAM_09_00590</name>
</gene>
<comment type="caution">
    <text evidence="1">The sequence shown here is derived from an EMBL/GenBank/DDBJ whole genome shotgun (WGS) entry which is preliminary data.</text>
</comment>